<evidence type="ECO:0000313" key="6">
    <source>
        <dbReference type="Proteomes" id="UP001500067"/>
    </source>
</evidence>
<name>A0ABP8NAP4_9BACT</name>
<evidence type="ECO:0000256" key="3">
    <source>
        <dbReference type="ARBA" id="ARBA00023239"/>
    </source>
</evidence>
<gene>
    <name evidence="4" type="primary">mqnD</name>
    <name evidence="5" type="ORF">GCM10023093_08160</name>
</gene>
<sequence>MKLTLGFSPCPNDTFIFDAMVNGGVDTHGITFEYVMEDVETLNQWAMDGRLHITKLSYSTFLHTVHRYALLHSGSALGQGVGPLLVARHPLDMARLHEHSIAIPGIKTTANLLLSLAYPQAKNKTELLFSDIEAAVLDGRYDAGLIIHESRFTYAQKGLIKLADLGDWWEQATGAAIPLGGIVMRRDLGAELCATVDGIIRKSLELSWQRYPQLSQFVKENAQEMEEEVMRKHIDLYVNSYTTDLGDTGRNAIATLFSKAKEAGLIPYSANDNIFY</sequence>
<dbReference type="Proteomes" id="UP001500067">
    <property type="component" value="Unassembled WGS sequence"/>
</dbReference>
<comment type="function">
    <text evidence="4">Catalyzes the conversion of cyclic dehypoxanthine futalosine (cyclic DHFL) into 1,4-dihydroxy-6-naphthoate, a step in the biosynthesis of menaquinone (MK, vitamin K2).</text>
</comment>
<evidence type="ECO:0000256" key="1">
    <source>
        <dbReference type="ARBA" id="ARBA00004863"/>
    </source>
</evidence>
<organism evidence="5 6">
    <name type="scientific">Nemorincola caseinilytica</name>
    <dbReference type="NCBI Taxonomy" id="2054315"/>
    <lineage>
        <taxon>Bacteria</taxon>
        <taxon>Pseudomonadati</taxon>
        <taxon>Bacteroidota</taxon>
        <taxon>Chitinophagia</taxon>
        <taxon>Chitinophagales</taxon>
        <taxon>Chitinophagaceae</taxon>
        <taxon>Nemorincola</taxon>
    </lineage>
</organism>
<evidence type="ECO:0000256" key="4">
    <source>
        <dbReference type="HAMAP-Rule" id="MF_00996"/>
    </source>
</evidence>
<evidence type="ECO:0000313" key="5">
    <source>
        <dbReference type="EMBL" id="GAA4462142.1"/>
    </source>
</evidence>
<dbReference type="CDD" id="cd13635">
    <property type="entry name" value="PBP2_Ttha1568_Mqnd"/>
    <property type="match status" value="1"/>
</dbReference>
<accession>A0ABP8NAP4</accession>
<dbReference type="InterPro" id="IPR003773">
    <property type="entry name" value="Menaquinone_biosynth"/>
</dbReference>
<dbReference type="HAMAP" id="MF_00996">
    <property type="entry name" value="MqnD"/>
    <property type="match status" value="1"/>
</dbReference>
<dbReference type="SUPFAM" id="SSF53850">
    <property type="entry name" value="Periplasmic binding protein-like II"/>
    <property type="match status" value="1"/>
</dbReference>
<feature type="binding site" evidence="4">
    <location>
        <begin position="55"/>
        <end position="57"/>
    </location>
    <ligand>
        <name>substrate</name>
    </ligand>
</feature>
<keyword evidence="2 4" id="KW-0474">Menaquinone biosynthesis</keyword>
<comment type="pathway">
    <text evidence="1 4">Quinol/quinone metabolism; menaquinone biosynthesis.</text>
</comment>
<dbReference type="RefSeq" id="WP_345078953.1">
    <property type="nucleotide sequence ID" value="NZ_BAABFA010000007.1"/>
</dbReference>
<proteinExistence type="inferred from homology"/>
<protein>
    <recommendedName>
        <fullName evidence="4">1,4-dihydroxy-6-naphtoate synthase</fullName>
        <ecNumber evidence="4">4.1.99.29</ecNumber>
    </recommendedName>
    <alternativeName>
        <fullName evidence="4">Menaquinone biosynthetic enzyme MqnD</fullName>
    </alternativeName>
</protein>
<comment type="catalytic activity">
    <reaction evidence="4">
        <text>cyclic dehypoxanthinylfutalosinate = 1,4-dihydroxy-6-naphthoate + dihydroxyacetone</text>
        <dbReference type="Rhea" id="RHEA:33087"/>
        <dbReference type="ChEBI" id="CHEBI:16016"/>
        <dbReference type="ChEBI" id="CHEBI:64254"/>
        <dbReference type="ChEBI" id="CHEBI:64270"/>
        <dbReference type="EC" id="4.1.99.29"/>
    </reaction>
</comment>
<dbReference type="Pfam" id="PF02621">
    <property type="entry name" value="VitK2_biosynth"/>
    <property type="match status" value="1"/>
</dbReference>
<keyword evidence="6" id="KW-1185">Reference proteome</keyword>
<dbReference type="InterPro" id="IPR030869">
    <property type="entry name" value="MqnD"/>
</dbReference>
<evidence type="ECO:0000256" key="2">
    <source>
        <dbReference type="ARBA" id="ARBA00022428"/>
    </source>
</evidence>
<comment type="similarity">
    <text evidence="4">Belongs to the MqnA/MqnD family. MqnD subfamily.</text>
</comment>
<feature type="binding site" evidence="4">
    <location>
        <begin position="109"/>
        <end position="110"/>
    </location>
    <ligand>
        <name>substrate</name>
    </ligand>
</feature>
<dbReference type="EMBL" id="BAABFA010000007">
    <property type="protein sequence ID" value="GAA4462142.1"/>
    <property type="molecule type" value="Genomic_DNA"/>
</dbReference>
<dbReference type="PANTHER" id="PTHR37167:SF1">
    <property type="entry name" value="1,4-DIHYDROXY-6-NAPHTOATE SYNTHASE"/>
    <property type="match status" value="1"/>
</dbReference>
<reference evidence="6" key="1">
    <citation type="journal article" date="2019" name="Int. J. Syst. Evol. Microbiol.">
        <title>The Global Catalogue of Microorganisms (GCM) 10K type strain sequencing project: providing services to taxonomists for standard genome sequencing and annotation.</title>
        <authorList>
            <consortium name="The Broad Institute Genomics Platform"/>
            <consortium name="The Broad Institute Genome Sequencing Center for Infectious Disease"/>
            <person name="Wu L."/>
            <person name="Ma J."/>
        </authorList>
    </citation>
    <scope>NUCLEOTIDE SEQUENCE [LARGE SCALE GENOMIC DNA]</scope>
    <source>
        <strain evidence="6">JCM 32105</strain>
    </source>
</reference>
<keyword evidence="3 4" id="KW-0456">Lyase</keyword>
<feature type="active site" description="Proton acceptor" evidence="4">
    <location>
        <position position="148"/>
    </location>
</feature>
<dbReference type="Gene3D" id="3.40.190.10">
    <property type="entry name" value="Periplasmic binding protein-like II"/>
    <property type="match status" value="2"/>
</dbReference>
<dbReference type="PANTHER" id="PTHR37167">
    <property type="entry name" value="1,4-DIHYDROXY-6-NAPHTOATE SYNTHASE"/>
    <property type="match status" value="1"/>
</dbReference>
<comment type="caution">
    <text evidence="5">The sequence shown here is derived from an EMBL/GenBank/DDBJ whole genome shotgun (WGS) entry which is preliminary data.</text>
</comment>
<dbReference type="EC" id="4.1.99.29" evidence="4"/>